<name>A0A6I6MW80_9ACTN</name>
<organism evidence="1 2">
    <name type="scientific">Streptomyces broussonetiae</name>
    <dbReference type="NCBI Taxonomy" id="2686304"/>
    <lineage>
        <taxon>Bacteria</taxon>
        <taxon>Bacillati</taxon>
        <taxon>Actinomycetota</taxon>
        <taxon>Actinomycetes</taxon>
        <taxon>Kitasatosporales</taxon>
        <taxon>Streptomycetaceae</taxon>
        <taxon>Streptomyces</taxon>
    </lineage>
</organism>
<dbReference type="KEGG" id="sbro:GQF42_16165"/>
<dbReference type="AlphaFoldDB" id="A0A6I6MW80"/>
<reference evidence="1 2" key="1">
    <citation type="submission" date="2019-12" db="EMBL/GenBank/DDBJ databases">
        <title>Streptomyces sp. strain T44 isolated from rhizosphere soil of Broussonetia papyrifera.</title>
        <authorList>
            <person name="Mo P."/>
        </authorList>
    </citation>
    <scope>NUCLEOTIDE SEQUENCE [LARGE SCALE GENOMIC DNA]</scope>
    <source>
        <strain evidence="1 2">T44</strain>
    </source>
</reference>
<dbReference type="EMBL" id="CP047020">
    <property type="protein sequence ID" value="QHA04623.1"/>
    <property type="molecule type" value="Genomic_DNA"/>
</dbReference>
<sequence>MANPPVAAAVSRCSSAPLRRRLGGGRGRAPDVYPGLRPALLALVESDERGDPILPPAD</sequence>
<evidence type="ECO:0000313" key="2">
    <source>
        <dbReference type="Proteomes" id="UP000436138"/>
    </source>
</evidence>
<dbReference type="Proteomes" id="UP000436138">
    <property type="component" value="Chromosome"/>
</dbReference>
<proteinExistence type="predicted"/>
<accession>A0A6I6MW80</accession>
<evidence type="ECO:0000313" key="1">
    <source>
        <dbReference type="EMBL" id="QHA04623.1"/>
    </source>
</evidence>
<keyword evidence="2" id="KW-1185">Reference proteome</keyword>
<protein>
    <submittedName>
        <fullName evidence="1">Uncharacterized protein</fullName>
    </submittedName>
</protein>
<gene>
    <name evidence="1" type="ORF">GQF42_16165</name>
</gene>